<evidence type="ECO:0000313" key="4">
    <source>
        <dbReference type="EMBL" id="MRD47527.1"/>
    </source>
</evidence>
<protein>
    <submittedName>
        <fullName evidence="4">TolC family protein</fullName>
    </submittedName>
</protein>
<dbReference type="Gene3D" id="1.20.1600.10">
    <property type="entry name" value="Outer membrane efflux proteins (OEP)"/>
    <property type="match status" value="1"/>
</dbReference>
<organism evidence="4 5">
    <name type="scientific">Caenimonas koreensis DSM 17982</name>
    <dbReference type="NCBI Taxonomy" id="1121255"/>
    <lineage>
        <taxon>Bacteria</taxon>
        <taxon>Pseudomonadati</taxon>
        <taxon>Pseudomonadota</taxon>
        <taxon>Betaproteobacteria</taxon>
        <taxon>Burkholderiales</taxon>
        <taxon>Comamonadaceae</taxon>
        <taxon>Caenimonas</taxon>
    </lineage>
</organism>
<gene>
    <name evidence="4" type="ORF">GHT07_09575</name>
</gene>
<reference evidence="4 5" key="1">
    <citation type="submission" date="2019-11" db="EMBL/GenBank/DDBJ databases">
        <title>Caenimonas koreensis gen. nov., sp. nov., isolated from activated sludge.</title>
        <authorList>
            <person name="Seung H.R."/>
        </authorList>
    </citation>
    <scope>NUCLEOTIDE SEQUENCE [LARGE SCALE GENOMIC DNA]</scope>
    <source>
        <strain evidence="4 5">EMB320</strain>
    </source>
</reference>
<dbReference type="PANTHER" id="PTHR30203:SF24">
    <property type="entry name" value="BLR4935 PROTEIN"/>
    <property type="match status" value="1"/>
</dbReference>
<dbReference type="PROSITE" id="PS51257">
    <property type="entry name" value="PROKAR_LIPOPROTEIN"/>
    <property type="match status" value="1"/>
</dbReference>
<accession>A0A844B7P2</accession>
<dbReference type="Pfam" id="PF02321">
    <property type="entry name" value="OEP"/>
    <property type="match status" value="1"/>
</dbReference>
<evidence type="ECO:0000256" key="1">
    <source>
        <dbReference type="ARBA" id="ARBA00007613"/>
    </source>
</evidence>
<feature type="chain" id="PRO_5032470346" evidence="3">
    <location>
        <begin position="22"/>
        <end position="431"/>
    </location>
</feature>
<dbReference type="InterPro" id="IPR010131">
    <property type="entry name" value="MdtP/NodT-like"/>
</dbReference>
<keyword evidence="2" id="KW-0175">Coiled coil</keyword>
<dbReference type="OrthoDB" id="9791261at2"/>
<evidence type="ECO:0000256" key="3">
    <source>
        <dbReference type="SAM" id="SignalP"/>
    </source>
</evidence>
<dbReference type="EMBL" id="WJBU01000008">
    <property type="protein sequence ID" value="MRD47527.1"/>
    <property type="molecule type" value="Genomic_DNA"/>
</dbReference>
<comment type="caution">
    <text evidence="4">The sequence shown here is derived from an EMBL/GenBank/DDBJ whole genome shotgun (WGS) entry which is preliminary data.</text>
</comment>
<dbReference type="SUPFAM" id="SSF56954">
    <property type="entry name" value="Outer membrane efflux proteins (OEP)"/>
    <property type="match status" value="1"/>
</dbReference>
<evidence type="ECO:0000313" key="5">
    <source>
        <dbReference type="Proteomes" id="UP000487350"/>
    </source>
</evidence>
<dbReference type="GO" id="GO:0015562">
    <property type="term" value="F:efflux transmembrane transporter activity"/>
    <property type="evidence" value="ECO:0007669"/>
    <property type="project" value="InterPro"/>
</dbReference>
<proteinExistence type="inferred from homology"/>
<dbReference type="Proteomes" id="UP000487350">
    <property type="component" value="Unassembled WGS sequence"/>
</dbReference>
<sequence length="431" mass="46523">MRRKTLAFAGALILACAPGMAQTNSSGVTAAAPSAPLTLLEALARATHANAQVRAKQAQLVAAQGMHADAQALLFNNPQLSLESTRRDVPLSPAGTERQKEWTGGLSQAFETGGQAGYRREASSAALDALRFEIADIRAQVRSEVTTLFFRALALQEKVELESQALKLFDDAAVAVQKRRRAGEDTKLDANVALVEAERARNQLAVAQEQLLDVRRELAARLQVSPSPSMRVMGQLTPTALPYTRGDLMANLDAQPRLLALGLRERSAKARLGLEKASVMPDITVGVNVGREGPAYARERLTTVTVSVPLPLFRRNAAGIGQASTDATQATIERDSVTLDTQASISSLWAKLTSQEQRVRRLEQLVVPALTENLNLSAKSRQAGQIGLLEVIVVNRQALDARRDLIEALSDYHATRAALELAAGWPRENQP</sequence>
<keyword evidence="3" id="KW-0732">Signal</keyword>
<evidence type="ECO:0000256" key="2">
    <source>
        <dbReference type="SAM" id="Coils"/>
    </source>
</evidence>
<comment type="similarity">
    <text evidence="1">Belongs to the outer membrane factor (OMF) (TC 1.B.17) family.</text>
</comment>
<dbReference type="PANTHER" id="PTHR30203">
    <property type="entry name" value="OUTER MEMBRANE CATION EFFLUX PROTEIN"/>
    <property type="match status" value="1"/>
</dbReference>
<dbReference type="RefSeq" id="WP_153584842.1">
    <property type="nucleotide sequence ID" value="NZ_WJBU01000008.1"/>
</dbReference>
<name>A0A844B7P2_9BURK</name>
<keyword evidence="5" id="KW-1185">Reference proteome</keyword>
<feature type="signal peptide" evidence="3">
    <location>
        <begin position="1"/>
        <end position="21"/>
    </location>
</feature>
<dbReference type="AlphaFoldDB" id="A0A844B7P2"/>
<dbReference type="InterPro" id="IPR003423">
    <property type="entry name" value="OMP_efflux"/>
</dbReference>
<feature type="coiled-coil region" evidence="2">
    <location>
        <begin position="190"/>
        <end position="217"/>
    </location>
</feature>